<accession>A0A4D4N0V3</accession>
<organism evidence="3 4">
    <name type="scientific">Streptomyces avermitilis</name>
    <dbReference type="NCBI Taxonomy" id="33903"/>
    <lineage>
        <taxon>Bacteria</taxon>
        <taxon>Bacillati</taxon>
        <taxon>Actinomycetota</taxon>
        <taxon>Actinomycetes</taxon>
        <taxon>Kitasatosporales</taxon>
        <taxon>Streptomycetaceae</taxon>
        <taxon>Streptomyces</taxon>
    </lineage>
</organism>
<dbReference type="OMA" id="DGDAWYR"/>
<name>A0A4D4N0V3_STRAX</name>
<gene>
    <name evidence="3" type="ORF">SAV31267_074780</name>
</gene>
<protein>
    <submittedName>
        <fullName evidence="3">Membrane protein</fullName>
    </submittedName>
</protein>
<sequence>MTRAARVPKALAVLPALLLLPVLLSACGTEKAGAGGSGADRAEVSRARLDARAAALGVAPELVYVTEAPGFTLAQQSVGVYGGDGFSSVYVSRKTGAQIQLSVDRGTMTAANCPKQPLGEASGERITCARDGDTWYRTAGGRQEYAVPEKGHVVRVSADANAVGRAVLRRAAGAAHRPDDTELAAVLPTPDGTATAPVERGDLPPVGDGAPNNDVGTSG</sequence>
<evidence type="ECO:0000256" key="1">
    <source>
        <dbReference type="SAM" id="MobiDB-lite"/>
    </source>
</evidence>
<evidence type="ECO:0000256" key="2">
    <source>
        <dbReference type="SAM" id="SignalP"/>
    </source>
</evidence>
<dbReference type="PROSITE" id="PS51257">
    <property type="entry name" value="PROKAR_LIPOPROTEIN"/>
    <property type="match status" value="1"/>
</dbReference>
<dbReference type="GeneID" id="41539214"/>
<keyword evidence="2" id="KW-0732">Signal</keyword>
<dbReference type="RefSeq" id="WP_010983557.1">
    <property type="nucleotide sequence ID" value="NZ_BAABTN010000025.1"/>
</dbReference>
<feature type="signal peptide" evidence="2">
    <location>
        <begin position="1"/>
        <end position="26"/>
    </location>
</feature>
<dbReference type="AlphaFoldDB" id="A0A4D4N0V3"/>
<feature type="chain" id="PRO_5039662515" evidence="2">
    <location>
        <begin position="27"/>
        <end position="219"/>
    </location>
</feature>
<feature type="region of interest" description="Disordered" evidence="1">
    <location>
        <begin position="187"/>
        <end position="219"/>
    </location>
</feature>
<reference evidence="3 4" key="1">
    <citation type="submission" date="2019-04" db="EMBL/GenBank/DDBJ databases">
        <title>Draft genome sequences of Streptomyces avermitilis ATCC 31267.</title>
        <authorList>
            <person name="Komaki H."/>
            <person name="Tamura T."/>
            <person name="Hosoyama A."/>
        </authorList>
    </citation>
    <scope>NUCLEOTIDE SEQUENCE [LARGE SCALE GENOMIC DNA]</scope>
    <source>
        <strain evidence="3 4">ATCC 31267</strain>
    </source>
</reference>
<comment type="caution">
    <text evidence="3">The sequence shown here is derived from an EMBL/GenBank/DDBJ whole genome shotgun (WGS) entry which is preliminary data.</text>
</comment>
<dbReference type="STRING" id="33903.AQJ43_05880"/>
<proteinExistence type="predicted"/>
<dbReference type="EMBL" id="BJHY01000001">
    <property type="protein sequence ID" value="GDY77993.1"/>
    <property type="molecule type" value="Genomic_DNA"/>
</dbReference>
<evidence type="ECO:0000313" key="4">
    <source>
        <dbReference type="Proteomes" id="UP000299211"/>
    </source>
</evidence>
<dbReference type="Proteomes" id="UP000299211">
    <property type="component" value="Unassembled WGS sequence"/>
</dbReference>
<evidence type="ECO:0000313" key="3">
    <source>
        <dbReference type="EMBL" id="GDY77993.1"/>
    </source>
</evidence>